<dbReference type="Pfam" id="PF00873">
    <property type="entry name" value="ACR_tran"/>
    <property type="match status" value="1"/>
</dbReference>
<keyword evidence="11" id="KW-1185">Reference proteome</keyword>
<proteinExistence type="inferred from homology"/>
<sequence>MDFSRFFIDRPIFAAVLSIVIFAAGLISIPLLPIGEYPEVVPPSVVVRTVYPGANPKVIAETVATPLEEAINGVEDMMYIKSVAGSDGVLQLTVTFKPGVDADDAAVRVQNRVAQAQARLPEDVRRQGVTTQKQSPVFLMVVHLVSKDGKYDSLYLRNYMRLHVKDELARIPGVGDAQQFGGGDYAMRIWLDPDKVAARGMTAGDVLRAVREQNVQVSAGQLGAEPMPNGSDFLLPINAKGRLETVEEFGDIVLKSGADGEIVRLADVARVELAAGDYTLRARLNGQNASAIGIFQAPGANALQIRDAVVQKMADIGKTLPPGVEIVSVYDTTVFVRDSIKAVVTTLLEATLLVVLVVILFLQTWRASIIPLLAVPVSVVGTFAVLYLLGYSINTLTLFGLVLAIGIVVDDAIVVVENVERHIEHGATPLEAAHLAMKEVSGPIIAIALVLCAVFVPMAFLTGVTGQFYKQFAVTIAISTVISAINSLTLSPALAAKLLKSHDAPKDGPSRLIDRLFGWLFRPFNRFFNRSSQRYEGAVSRALGKRGAVFAVYLVLLVGAGVMFKAVPAGFIPVQDKLYLIAGVKMPEGASIERTDAVLKKMTTLAMEVEGVQDEIAFPGLNPLQFTNTPNSGVVFFNLKPFNQRKNSAEQITAELNQKFAAIEEGFTFAFMPPPIQGLGNGSGWSLFIEDRTRLGYGELQNAVQAFQGAASQTPGLGFPISSYQANVPQLDADVDRVKAKAQGVPLTELFDTLQTYLGSAYVNDFNMFGRTWQVIAQADGQFRDNVEDIANLRTRNENGEMVPIGSMVDIKQTYGPDPVIRFNGYPAADLLGEADPRVLSSGEAMAKVTELAQQVLPTGMGIDWSDLSYQQATQGKAALVVFPLAVLLAFLVLAALYESWTLPLAVILIVPMTLLSALLGVWIMGGDNNVFVQVGLVVLMGLACKNAILIVEFARELELQGKGIVESALEACRLRLRPIIMTSVAFIAGTVPLVLSTGAGAEVRSVTGITVFAGMLGVTLFGLFLTPVFYVALRKLANRPLVSHAPVADATAPAHH</sequence>
<dbReference type="SUPFAM" id="SSF82693">
    <property type="entry name" value="Multidrug efflux transporter AcrB pore domain, PN1, PN2, PC1 and PC2 subdomains"/>
    <property type="match status" value="3"/>
</dbReference>
<dbReference type="RefSeq" id="WP_341726964.1">
    <property type="nucleotide sequence ID" value="NZ_JBBWWT010000008.1"/>
</dbReference>
<feature type="transmembrane region" description="Helical" evidence="9">
    <location>
        <begin position="550"/>
        <end position="571"/>
    </location>
</feature>
<feature type="transmembrane region" description="Helical" evidence="9">
    <location>
        <begin position="931"/>
        <end position="954"/>
    </location>
</feature>
<evidence type="ECO:0000256" key="5">
    <source>
        <dbReference type="ARBA" id="ARBA00022519"/>
    </source>
</evidence>
<comment type="caution">
    <text evidence="10">The sequence shown here is derived from an EMBL/GenBank/DDBJ whole genome shotgun (WGS) entry which is preliminary data.</text>
</comment>
<evidence type="ECO:0000256" key="6">
    <source>
        <dbReference type="ARBA" id="ARBA00022692"/>
    </source>
</evidence>
<feature type="transmembrane region" description="Helical" evidence="9">
    <location>
        <begin position="975"/>
        <end position="996"/>
    </location>
</feature>
<feature type="transmembrane region" description="Helical" evidence="9">
    <location>
        <begin position="1008"/>
        <end position="1034"/>
    </location>
</feature>
<evidence type="ECO:0000256" key="1">
    <source>
        <dbReference type="ARBA" id="ARBA00004429"/>
    </source>
</evidence>
<dbReference type="PANTHER" id="PTHR32063">
    <property type="match status" value="1"/>
</dbReference>
<feature type="transmembrane region" description="Helical" evidence="9">
    <location>
        <begin position="369"/>
        <end position="390"/>
    </location>
</feature>
<dbReference type="Gene3D" id="3.30.70.1430">
    <property type="entry name" value="Multidrug efflux transporter AcrB pore domain"/>
    <property type="match status" value="2"/>
</dbReference>
<dbReference type="NCBIfam" id="NF000282">
    <property type="entry name" value="RND_permease_1"/>
    <property type="match status" value="1"/>
</dbReference>
<dbReference type="Gene3D" id="1.20.1640.10">
    <property type="entry name" value="Multidrug efflux transporter AcrB transmembrane domain"/>
    <property type="match status" value="2"/>
</dbReference>
<accession>A0ABU9J3I1</accession>
<evidence type="ECO:0000256" key="9">
    <source>
        <dbReference type="RuleBase" id="RU364070"/>
    </source>
</evidence>
<dbReference type="SUPFAM" id="SSF82714">
    <property type="entry name" value="Multidrug efflux transporter AcrB TolC docking domain, DN and DC subdomains"/>
    <property type="match status" value="2"/>
</dbReference>
<dbReference type="Gene3D" id="3.30.2090.10">
    <property type="entry name" value="Multidrug efflux transporter AcrB TolC docking domain, DN and DC subdomains"/>
    <property type="match status" value="2"/>
</dbReference>
<dbReference type="PRINTS" id="PR00702">
    <property type="entry name" value="ACRIFLAVINRP"/>
</dbReference>
<dbReference type="Proteomes" id="UP001459204">
    <property type="component" value="Unassembled WGS sequence"/>
</dbReference>
<feature type="transmembrane region" description="Helical" evidence="9">
    <location>
        <begin position="905"/>
        <end position="925"/>
    </location>
</feature>
<comment type="similarity">
    <text evidence="2 9">Belongs to the resistance-nodulation-cell division (RND) (TC 2.A.6) family.</text>
</comment>
<dbReference type="NCBIfam" id="TIGR00915">
    <property type="entry name" value="2A0602"/>
    <property type="match status" value="1"/>
</dbReference>
<name>A0ABU9J3I1_9GAMM</name>
<dbReference type="EMBL" id="JBBWWT010000008">
    <property type="protein sequence ID" value="MEL1265793.1"/>
    <property type="molecule type" value="Genomic_DNA"/>
</dbReference>
<dbReference type="InterPro" id="IPR004764">
    <property type="entry name" value="MdtF-like"/>
</dbReference>
<evidence type="ECO:0000313" key="10">
    <source>
        <dbReference type="EMBL" id="MEL1265793.1"/>
    </source>
</evidence>
<feature type="transmembrane region" description="Helical" evidence="9">
    <location>
        <begin position="12"/>
        <end position="32"/>
    </location>
</feature>
<feature type="transmembrane region" description="Helical" evidence="9">
    <location>
        <begin position="440"/>
        <end position="460"/>
    </location>
</feature>
<evidence type="ECO:0000313" key="11">
    <source>
        <dbReference type="Proteomes" id="UP001459204"/>
    </source>
</evidence>
<keyword evidence="5 9" id="KW-0997">Cell inner membrane</keyword>
<dbReference type="PANTHER" id="PTHR32063:SF11">
    <property type="entry name" value="CATION OR DRUG EFFLUX SYSTEM PROTEIN"/>
    <property type="match status" value="1"/>
</dbReference>
<keyword evidence="8 9" id="KW-0472">Membrane</keyword>
<evidence type="ECO:0000256" key="3">
    <source>
        <dbReference type="ARBA" id="ARBA00022448"/>
    </source>
</evidence>
<dbReference type="InterPro" id="IPR001036">
    <property type="entry name" value="Acrflvin-R"/>
</dbReference>
<keyword evidence="4" id="KW-1003">Cell membrane</keyword>
<evidence type="ECO:0000256" key="2">
    <source>
        <dbReference type="ARBA" id="ARBA00010942"/>
    </source>
</evidence>
<evidence type="ECO:0000256" key="4">
    <source>
        <dbReference type="ARBA" id="ARBA00022475"/>
    </source>
</evidence>
<dbReference type="InterPro" id="IPR027463">
    <property type="entry name" value="AcrB_DN_DC_subdom"/>
</dbReference>
<comment type="subcellular location">
    <subcellularLocation>
        <location evidence="1 9">Cell inner membrane</location>
        <topology evidence="1 9">Multi-pass membrane protein</topology>
    </subcellularLocation>
</comment>
<dbReference type="Gene3D" id="3.30.70.1440">
    <property type="entry name" value="Multidrug efflux transporter AcrB pore domain"/>
    <property type="match status" value="1"/>
</dbReference>
<evidence type="ECO:0000256" key="7">
    <source>
        <dbReference type="ARBA" id="ARBA00022989"/>
    </source>
</evidence>
<organism evidence="10 11">
    <name type="scientific">Pseudoxanthomonas putridarboris</name>
    <dbReference type="NCBI Taxonomy" id="752605"/>
    <lineage>
        <taxon>Bacteria</taxon>
        <taxon>Pseudomonadati</taxon>
        <taxon>Pseudomonadota</taxon>
        <taxon>Gammaproteobacteria</taxon>
        <taxon>Lysobacterales</taxon>
        <taxon>Lysobacteraceae</taxon>
        <taxon>Pseudoxanthomonas</taxon>
    </lineage>
</organism>
<protein>
    <recommendedName>
        <fullName evidence="9">Efflux pump membrane transporter</fullName>
    </recommendedName>
</protein>
<feature type="transmembrane region" description="Helical" evidence="9">
    <location>
        <begin position="472"/>
        <end position="496"/>
    </location>
</feature>
<keyword evidence="7 9" id="KW-1133">Transmembrane helix</keyword>
<feature type="transmembrane region" description="Helical" evidence="9">
    <location>
        <begin position="878"/>
        <end position="898"/>
    </location>
</feature>
<dbReference type="SUPFAM" id="SSF82866">
    <property type="entry name" value="Multidrug efflux transporter AcrB transmembrane domain"/>
    <property type="match status" value="2"/>
</dbReference>
<keyword evidence="3 9" id="KW-0813">Transport</keyword>
<keyword evidence="6 9" id="KW-0812">Transmembrane</keyword>
<gene>
    <name evidence="10" type="ORF">AAD027_15665</name>
</gene>
<feature type="transmembrane region" description="Helical" evidence="9">
    <location>
        <begin position="396"/>
        <end position="419"/>
    </location>
</feature>
<dbReference type="Gene3D" id="3.30.70.1320">
    <property type="entry name" value="Multidrug efflux transporter AcrB pore domain like"/>
    <property type="match status" value="1"/>
</dbReference>
<feature type="transmembrane region" description="Helical" evidence="9">
    <location>
        <begin position="342"/>
        <end position="362"/>
    </location>
</feature>
<reference evidence="10 11" key="1">
    <citation type="submission" date="2024-04" db="EMBL/GenBank/DDBJ databases">
        <title>Draft genome sequence of Pseudoxanthomonas putridarboris WD12.</title>
        <authorList>
            <person name="Oh J."/>
        </authorList>
    </citation>
    <scope>NUCLEOTIDE SEQUENCE [LARGE SCALE GENOMIC DNA]</scope>
    <source>
        <strain evidence="10 11">WD12</strain>
    </source>
</reference>
<evidence type="ECO:0000256" key="8">
    <source>
        <dbReference type="ARBA" id="ARBA00023136"/>
    </source>
</evidence>